<feature type="transmembrane region" description="Helical" evidence="1">
    <location>
        <begin position="23"/>
        <end position="46"/>
    </location>
</feature>
<reference evidence="3" key="1">
    <citation type="submission" date="2020-10" db="EMBL/GenBank/DDBJ databases">
        <authorList>
            <person name="Gilroy R."/>
        </authorList>
    </citation>
    <scope>NUCLEOTIDE SEQUENCE</scope>
    <source>
        <strain evidence="3">13361</strain>
    </source>
</reference>
<dbReference type="PANTHER" id="PTHR34351">
    <property type="entry name" value="SLR1927 PROTEIN-RELATED"/>
    <property type="match status" value="1"/>
</dbReference>
<dbReference type="PANTHER" id="PTHR34351:SF2">
    <property type="entry name" value="DUF58 DOMAIN-CONTAINING PROTEIN"/>
    <property type="match status" value="1"/>
</dbReference>
<dbReference type="Proteomes" id="UP000886796">
    <property type="component" value="Unassembled WGS sequence"/>
</dbReference>
<feature type="domain" description="DUF58" evidence="2">
    <location>
        <begin position="191"/>
        <end position="236"/>
    </location>
</feature>
<gene>
    <name evidence="3" type="ORF">IAB74_02890</name>
</gene>
<dbReference type="Pfam" id="PF01882">
    <property type="entry name" value="DUF58"/>
    <property type="match status" value="1"/>
</dbReference>
<keyword evidence="1" id="KW-1133">Transmembrane helix</keyword>
<keyword evidence="1" id="KW-0812">Transmembrane</keyword>
<dbReference type="EMBL" id="DVFK01000040">
    <property type="protein sequence ID" value="HIQ67442.1"/>
    <property type="molecule type" value="Genomic_DNA"/>
</dbReference>
<evidence type="ECO:0000259" key="2">
    <source>
        <dbReference type="Pfam" id="PF01882"/>
    </source>
</evidence>
<comment type="caution">
    <text evidence="3">The sequence shown here is derived from an EMBL/GenBank/DDBJ whole genome shotgun (WGS) entry which is preliminary data.</text>
</comment>
<organism evidence="3 4">
    <name type="scientific">Candidatus Faecousia excrementigallinarum</name>
    <dbReference type="NCBI Taxonomy" id="2840806"/>
    <lineage>
        <taxon>Bacteria</taxon>
        <taxon>Bacillati</taxon>
        <taxon>Bacillota</taxon>
        <taxon>Clostridia</taxon>
        <taxon>Eubacteriales</taxon>
        <taxon>Oscillospiraceae</taxon>
        <taxon>Faecousia</taxon>
    </lineage>
</organism>
<sequence>MKKLLCLLWVAGCWYLSAMYRSLPLLVLGVCGAGLLVCAFLTPYFLSRKVQASFSRDLFFLKRGERGGVTVTAESLGRLPLGKVTFRFRLPGKKKRKKVSTPRLSGRQTFPVPVSTDICGLHPVILKGVRVYDYLGLFSHRRRKKLRAQAAVFPAAHAMDITLPENFFPHLEGEDTPQMALAGSSTQEIRQIRDYQPGDSFRTIHWKQSARTDTLMVREYAKEGKRSLSVTLDMESPKSLPPARRNAFYEVVQSLLLGLVGQEVVVQLWWSHREGMECMEVSGEADCREALLRLYETGGFFSGEKKMLPREGFFLDSSLTLSFREEKIFEFSPKNYENELKMPMDWREIPWAGR</sequence>
<name>A0A9D0Z1D7_9FIRM</name>
<dbReference type="InterPro" id="IPR002881">
    <property type="entry name" value="DUF58"/>
</dbReference>
<evidence type="ECO:0000256" key="1">
    <source>
        <dbReference type="SAM" id="Phobius"/>
    </source>
</evidence>
<dbReference type="AlphaFoldDB" id="A0A9D0Z1D7"/>
<protein>
    <submittedName>
        <fullName evidence="3">DUF58 domain-containing protein</fullName>
    </submittedName>
</protein>
<evidence type="ECO:0000313" key="4">
    <source>
        <dbReference type="Proteomes" id="UP000886796"/>
    </source>
</evidence>
<keyword evidence="1" id="KW-0472">Membrane</keyword>
<accession>A0A9D0Z1D7</accession>
<reference evidence="3" key="2">
    <citation type="journal article" date="2021" name="PeerJ">
        <title>Extensive microbial diversity within the chicken gut microbiome revealed by metagenomics and culture.</title>
        <authorList>
            <person name="Gilroy R."/>
            <person name="Ravi A."/>
            <person name="Getino M."/>
            <person name="Pursley I."/>
            <person name="Horton D.L."/>
            <person name="Alikhan N.F."/>
            <person name="Baker D."/>
            <person name="Gharbi K."/>
            <person name="Hall N."/>
            <person name="Watson M."/>
            <person name="Adriaenssens E.M."/>
            <person name="Foster-Nyarko E."/>
            <person name="Jarju S."/>
            <person name="Secka A."/>
            <person name="Antonio M."/>
            <person name="Oren A."/>
            <person name="Chaudhuri R.R."/>
            <person name="La Ragione R."/>
            <person name="Hildebrand F."/>
            <person name="Pallen M.J."/>
        </authorList>
    </citation>
    <scope>NUCLEOTIDE SEQUENCE</scope>
    <source>
        <strain evidence="3">13361</strain>
    </source>
</reference>
<evidence type="ECO:0000313" key="3">
    <source>
        <dbReference type="EMBL" id="HIQ67442.1"/>
    </source>
</evidence>
<proteinExistence type="predicted"/>